<dbReference type="Gene3D" id="3.30.50.10">
    <property type="entry name" value="Erythroid Transcription Factor GATA-1, subunit A"/>
    <property type="match status" value="1"/>
</dbReference>
<evidence type="ECO:0000259" key="10">
    <source>
        <dbReference type="Pfam" id="PF00105"/>
    </source>
</evidence>
<organism evidence="11 12">
    <name type="scientific">Diploscapter pachys</name>
    <dbReference type="NCBI Taxonomy" id="2018661"/>
    <lineage>
        <taxon>Eukaryota</taxon>
        <taxon>Metazoa</taxon>
        <taxon>Ecdysozoa</taxon>
        <taxon>Nematoda</taxon>
        <taxon>Chromadorea</taxon>
        <taxon>Rhabditida</taxon>
        <taxon>Rhabditina</taxon>
        <taxon>Rhabditomorpha</taxon>
        <taxon>Rhabditoidea</taxon>
        <taxon>Rhabditidae</taxon>
        <taxon>Diploscapter</taxon>
    </lineage>
</organism>
<dbReference type="GO" id="GO:0000978">
    <property type="term" value="F:RNA polymerase II cis-regulatory region sequence-specific DNA binding"/>
    <property type="evidence" value="ECO:0007669"/>
    <property type="project" value="TreeGrafter"/>
</dbReference>
<dbReference type="GO" id="GO:0008270">
    <property type="term" value="F:zinc ion binding"/>
    <property type="evidence" value="ECO:0007669"/>
    <property type="project" value="UniProtKB-KW"/>
</dbReference>
<evidence type="ECO:0000313" key="12">
    <source>
        <dbReference type="Proteomes" id="UP000218231"/>
    </source>
</evidence>
<proteinExistence type="inferred from homology"/>
<dbReference type="InterPro" id="IPR013088">
    <property type="entry name" value="Znf_NHR/GATA"/>
</dbReference>
<evidence type="ECO:0000256" key="2">
    <source>
        <dbReference type="ARBA" id="ARBA00022723"/>
    </source>
</evidence>
<accession>A0A2A2LQK6</accession>
<evidence type="ECO:0000256" key="4">
    <source>
        <dbReference type="ARBA" id="ARBA00022833"/>
    </source>
</evidence>
<dbReference type="EMBL" id="LIAE01006517">
    <property type="protein sequence ID" value="PAV88512.1"/>
    <property type="molecule type" value="Genomic_DNA"/>
</dbReference>
<dbReference type="OrthoDB" id="5799427at2759"/>
<evidence type="ECO:0000256" key="6">
    <source>
        <dbReference type="ARBA" id="ARBA00023125"/>
    </source>
</evidence>
<dbReference type="SUPFAM" id="SSF57716">
    <property type="entry name" value="Glucocorticoid receptor-like (DNA-binding domain)"/>
    <property type="match status" value="1"/>
</dbReference>
<comment type="similarity">
    <text evidence="1">Belongs to the nuclear hormone receptor family.</text>
</comment>
<dbReference type="Proteomes" id="UP000218231">
    <property type="component" value="Unassembled WGS sequence"/>
</dbReference>
<keyword evidence="5" id="KW-0805">Transcription regulation</keyword>
<dbReference type="PRINTS" id="PR00047">
    <property type="entry name" value="STROIDFINGER"/>
</dbReference>
<dbReference type="GO" id="GO:0045944">
    <property type="term" value="P:positive regulation of transcription by RNA polymerase II"/>
    <property type="evidence" value="ECO:0007669"/>
    <property type="project" value="TreeGrafter"/>
</dbReference>
<evidence type="ECO:0000313" key="11">
    <source>
        <dbReference type="EMBL" id="PAV88512.1"/>
    </source>
</evidence>
<dbReference type="GO" id="GO:0004879">
    <property type="term" value="F:nuclear receptor activity"/>
    <property type="evidence" value="ECO:0007669"/>
    <property type="project" value="TreeGrafter"/>
</dbReference>
<keyword evidence="4" id="KW-0862">Zinc</keyword>
<dbReference type="PANTHER" id="PTHR24082:SF507">
    <property type="entry name" value="BILE ACID RECEPTOR-RELATED"/>
    <property type="match status" value="1"/>
</dbReference>
<dbReference type="GO" id="GO:0000122">
    <property type="term" value="P:negative regulation of transcription by RNA polymerase II"/>
    <property type="evidence" value="ECO:0007669"/>
    <property type="project" value="TreeGrafter"/>
</dbReference>
<dbReference type="AlphaFoldDB" id="A0A2A2LQK6"/>
<dbReference type="GO" id="GO:0030154">
    <property type="term" value="P:cell differentiation"/>
    <property type="evidence" value="ECO:0007669"/>
    <property type="project" value="TreeGrafter"/>
</dbReference>
<name>A0A2A2LQK6_9BILA</name>
<evidence type="ECO:0000256" key="1">
    <source>
        <dbReference type="ARBA" id="ARBA00005993"/>
    </source>
</evidence>
<keyword evidence="2" id="KW-0479">Metal-binding</keyword>
<keyword evidence="9" id="KW-0539">Nucleus</keyword>
<dbReference type="STRING" id="2018661.A0A2A2LQK6"/>
<comment type="caution">
    <text evidence="11">The sequence shown here is derived from an EMBL/GenBank/DDBJ whole genome shotgun (WGS) entry which is preliminary data.</text>
</comment>
<evidence type="ECO:0000256" key="3">
    <source>
        <dbReference type="ARBA" id="ARBA00022771"/>
    </source>
</evidence>
<sequence length="137" mass="15498">MYDLDHAFSHSNYPTATQKFYDQKASQFRPSLPPFNSPIHPMHHNHSTIPPIYDEVLDTAEVSSTNNEKSRGSCMVCGDVSTGFHYNVSSCEGCKQFEMAEAAEIAEDVEKAETSVEMDRMESIHDLTHRQTDLLKK</sequence>
<dbReference type="InterPro" id="IPR001628">
    <property type="entry name" value="Znf_hrmn_rcpt"/>
</dbReference>
<evidence type="ECO:0000256" key="7">
    <source>
        <dbReference type="ARBA" id="ARBA00023163"/>
    </source>
</evidence>
<keyword evidence="3" id="KW-0863">Zinc-finger</keyword>
<gene>
    <name evidence="11" type="ORF">WR25_07896</name>
</gene>
<dbReference type="Pfam" id="PF00105">
    <property type="entry name" value="zf-C4"/>
    <property type="match status" value="1"/>
</dbReference>
<feature type="domain" description="Nuclear receptor" evidence="10">
    <location>
        <begin position="73"/>
        <end position="103"/>
    </location>
</feature>
<evidence type="ECO:0000256" key="8">
    <source>
        <dbReference type="ARBA" id="ARBA00023170"/>
    </source>
</evidence>
<keyword evidence="7" id="KW-0804">Transcription</keyword>
<keyword evidence="6" id="KW-0238">DNA-binding</keyword>
<dbReference type="PANTHER" id="PTHR24082">
    <property type="entry name" value="NUCLEAR HORMONE RECEPTOR"/>
    <property type="match status" value="1"/>
</dbReference>
<protein>
    <recommendedName>
        <fullName evidence="10">Nuclear receptor domain-containing protein</fullName>
    </recommendedName>
</protein>
<keyword evidence="8" id="KW-0675">Receptor</keyword>
<evidence type="ECO:0000256" key="9">
    <source>
        <dbReference type="ARBA" id="ARBA00023242"/>
    </source>
</evidence>
<reference evidence="11 12" key="1">
    <citation type="journal article" date="2017" name="Curr. Biol.">
        <title>Genome architecture and evolution of a unichromosomal asexual nematode.</title>
        <authorList>
            <person name="Fradin H."/>
            <person name="Zegar C."/>
            <person name="Gutwein M."/>
            <person name="Lucas J."/>
            <person name="Kovtun M."/>
            <person name="Corcoran D."/>
            <person name="Baugh L.R."/>
            <person name="Kiontke K."/>
            <person name="Gunsalus K."/>
            <person name="Fitch D.H."/>
            <person name="Piano F."/>
        </authorList>
    </citation>
    <scope>NUCLEOTIDE SEQUENCE [LARGE SCALE GENOMIC DNA]</scope>
    <source>
        <strain evidence="11">PF1309</strain>
    </source>
</reference>
<evidence type="ECO:0000256" key="5">
    <source>
        <dbReference type="ARBA" id="ARBA00023015"/>
    </source>
</evidence>
<keyword evidence="12" id="KW-1185">Reference proteome</keyword>
<dbReference type="InterPro" id="IPR050234">
    <property type="entry name" value="Nuclear_hormone_rcpt_NR1"/>
</dbReference>